<evidence type="ECO:0000259" key="7">
    <source>
        <dbReference type="PROSITE" id="PS50222"/>
    </source>
</evidence>
<comment type="caution">
    <text evidence="8">The sequence shown here is derived from an EMBL/GenBank/DDBJ whole genome shotgun (WGS) entry which is preliminary data.</text>
</comment>
<dbReference type="PROSITE" id="PS00018">
    <property type="entry name" value="EF_HAND_1"/>
    <property type="match status" value="1"/>
</dbReference>
<feature type="region of interest" description="Disordered" evidence="5">
    <location>
        <begin position="19"/>
        <end position="142"/>
    </location>
</feature>
<proteinExistence type="predicted"/>
<dbReference type="Gene3D" id="1.20.120.350">
    <property type="entry name" value="Voltage-gated potassium channels. Chain C"/>
    <property type="match status" value="1"/>
</dbReference>
<feature type="compositionally biased region" description="Low complexity" evidence="5">
    <location>
        <begin position="41"/>
        <end position="55"/>
    </location>
</feature>
<dbReference type="Gene3D" id="1.10.287.70">
    <property type="match status" value="1"/>
</dbReference>
<feature type="transmembrane region" description="Helical" evidence="6">
    <location>
        <begin position="403"/>
        <end position="427"/>
    </location>
</feature>
<dbReference type="PROSITE" id="PS50222">
    <property type="entry name" value="EF_HAND_2"/>
    <property type="match status" value="1"/>
</dbReference>
<keyword evidence="2 6" id="KW-0812">Transmembrane</keyword>
<feature type="compositionally biased region" description="Low complexity" evidence="5">
    <location>
        <begin position="19"/>
        <end position="32"/>
    </location>
</feature>
<feature type="non-terminal residue" evidence="8">
    <location>
        <position position="1"/>
    </location>
</feature>
<dbReference type="InterPro" id="IPR018247">
    <property type="entry name" value="EF_Hand_1_Ca_BS"/>
</dbReference>
<dbReference type="Proteomes" id="UP001189429">
    <property type="component" value="Unassembled WGS sequence"/>
</dbReference>
<keyword evidence="4 6" id="KW-0472">Membrane</keyword>
<evidence type="ECO:0000256" key="2">
    <source>
        <dbReference type="ARBA" id="ARBA00022692"/>
    </source>
</evidence>
<dbReference type="InterPro" id="IPR027359">
    <property type="entry name" value="Volt_channel_dom_sf"/>
</dbReference>
<feature type="transmembrane region" description="Helical" evidence="6">
    <location>
        <begin position="178"/>
        <end position="200"/>
    </location>
</feature>
<name>A0ABN9QM18_9DINO</name>
<dbReference type="InterPro" id="IPR005821">
    <property type="entry name" value="Ion_trans_dom"/>
</dbReference>
<evidence type="ECO:0000256" key="1">
    <source>
        <dbReference type="ARBA" id="ARBA00004141"/>
    </source>
</evidence>
<dbReference type="SUPFAM" id="SSF81324">
    <property type="entry name" value="Voltage-gated potassium channels"/>
    <property type="match status" value="1"/>
</dbReference>
<organism evidence="8 9">
    <name type="scientific">Prorocentrum cordatum</name>
    <dbReference type="NCBI Taxonomy" id="2364126"/>
    <lineage>
        <taxon>Eukaryota</taxon>
        <taxon>Sar</taxon>
        <taxon>Alveolata</taxon>
        <taxon>Dinophyceae</taxon>
        <taxon>Prorocentrales</taxon>
        <taxon>Prorocentraceae</taxon>
        <taxon>Prorocentrum</taxon>
    </lineage>
</organism>
<sequence length="696" mass="76658">RQRLLELAQEYESLHAEVASPLPCGLGPAAAGPAPPRDLPEAPAGAGGPAAREAATLVRRDLPRPRVQPLLASPSGQPTPPEVIPLSSEPSCAGDSVVPAPTIASSPVRTRHTAGSAARTPRLGVPGDHGAFGMQTPSRGGERDFNRAVRRTLGAVRDSTASATIDTRPLVWFVKSRYFSMLFACLIIWSIVLVGIETQVLSSASYKGSGSEQVLDALSAANYILTLLFTVEMVARIYAYRLEFFVEERLWNFFDLVILVLAIIEVALELSVLAFSGHRAGFFENGGTAKLLRLFRLTRLLRLVRTFRQLKPLRMLVHSIACAGKSVFWALMLLFMIVYSFAIVLTQAVTEHTAGGEQIEDEDLVSYFGDLFRSMLSLWMAVSGGISWNELTAPLERTDNPMWMILFLLYVVFVYFFILNVVTGVFVQNAFEGAQQDLDLTIEAQLRDKHMYADRLKLLFREMHRDPEAISTGLTAAELQNQLIKPKVQSWFKALDIDAKQTWKLFKILDADRTGRVSLEDFVHGCLQLRGPATRVDVESLKWEIRGANSRAEQTADKFAGPSMHARTPAAKNFEKEGADAAPGRRVGPWPGAAGTCGCRRPEGAAWRGSWRAPLPRPLGCLRGLSSPGRQSATQGRAHHRAGGPNGTAPWHRSDVCIFFRHAPRPREPPATAWGYVLHGARVRSKLQYFCSREVG</sequence>
<feature type="region of interest" description="Disordered" evidence="5">
    <location>
        <begin position="625"/>
        <end position="649"/>
    </location>
</feature>
<dbReference type="EMBL" id="CAUYUJ010003858">
    <property type="protein sequence ID" value="CAK0807145.1"/>
    <property type="molecule type" value="Genomic_DNA"/>
</dbReference>
<comment type="subcellular location">
    <subcellularLocation>
        <location evidence="1">Membrane</location>
        <topology evidence="1">Multi-pass membrane protein</topology>
    </subcellularLocation>
</comment>
<gene>
    <name evidence="8" type="ORF">PCOR1329_LOCUS13107</name>
</gene>
<keyword evidence="3 6" id="KW-1133">Transmembrane helix</keyword>
<feature type="transmembrane region" description="Helical" evidence="6">
    <location>
        <begin position="251"/>
        <end position="275"/>
    </location>
</feature>
<evidence type="ECO:0000256" key="5">
    <source>
        <dbReference type="SAM" id="MobiDB-lite"/>
    </source>
</evidence>
<dbReference type="PANTHER" id="PTHR10037:SF62">
    <property type="entry name" value="SODIUM CHANNEL PROTEIN 60E"/>
    <property type="match status" value="1"/>
</dbReference>
<evidence type="ECO:0000313" key="9">
    <source>
        <dbReference type="Proteomes" id="UP001189429"/>
    </source>
</evidence>
<feature type="transmembrane region" description="Helical" evidence="6">
    <location>
        <begin position="220"/>
        <end position="239"/>
    </location>
</feature>
<dbReference type="PANTHER" id="PTHR10037">
    <property type="entry name" value="VOLTAGE-GATED CATION CHANNEL CALCIUM AND SODIUM"/>
    <property type="match status" value="1"/>
</dbReference>
<keyword evidence="9" id="KW-1185">Reference proteome</keyword>
<evidence type="ECO:0000313" key="8">
    <source>
        <dbReference type="EMBL" id="CAK0807145.1"/>
    </source>
</evidence>
<protein>
    <recommendedName>
        <fullName evidence="7">EF-hand domain-containing protein</fullName>
    </recommendedName>
</protein>
<feature type="transmembrane region" description="Helical" evidence="6">
    <location>
        <begin position="326"/>
        <end position="345"/>
    </location>
</feature>
<feature type="domain" description="EF-hand" evidence="7">
    <location>
        <begin position="497"/>
        <end position="532"/>
    </location>
</feature>
<accession>A0ABN9QM18</accession>
<evidence type="ECO:0000256" key="3">
    <source>
        <dbReference type="ARBA" id="ARBA00022989"/>
    </source>
</evidence>
<dbReference type="Pfam" id="PF00520">
    <property type="entry name" value="Ion_trans"/>
    <property type="match status" value="1"/>
</dbReference>
<dbReference type="InterPro" id="IPR002048">
    <property type="entry name" value="EF_hand_dom"/>
</dbReference>
<dbReference type="InterPro" id="IPR043203">
    <property type="entry name" value="VGCC_Ca_Na"/>
</dbReference>
<reference evidence="8" key="1">
    <citation type="submission" date="2023-10" db="EMBL/GenBank/DDBJ databases">
        <authorList>
            <person name="Chen Y."/>
            <person name="Shah S."/>
            <person name="Dougan E. K."/>
            <person name="Thang M."/>
            <person name="Chan C."/>
        </authorList>
    </citation>
    <scope>NUCLEOTIDE SEQUENCE [LARGE SCALE GENOMIC DNA]</scope>
</reference>
<evidence type="ECO:0000256" key="6">
    <source>
        <dbReference type="SAM" id="Phobius"/>
    </source>
</evidence>
<evidence type="ECO:0000256" key="4">
    <source>
        <dbReference type="ARBA" id="ARBA00023136"/>
    </source>
</evidence>